<dbReference type="AlphaFoldDB" id="A0A8S1NJT4"/>
<evidence type="ECO:0000259" key="2">
    <source>
        <dbReference type="PROSITE" id="PS50211"/>
    </source>
</evidence>
<name>A0A8S1NJT4_PARPR</name>
<dbReference type="InterPro" id="IPR051942">
    <property type="entry name" value="DENN_domain_containing_2"/>
</dbReference>
<dbReference type="InterPro" id="IPR037516">
    <property type="entry name" value="Tripartite_DENN"/>
</dbReference>
<dbReference type="EMBL" id="CAJJDM010000093">
    <property type="protein sequence ID" value="CAD8092312.1"/>
    <property type="molecule type" value="Genomic_DNA"/>
</dbReference>
<accession>A0A8S1NJT4</accession>
<dbReference type="PROSITE" id="PS50211">
    <property type="entry name" value="DENN"/>
    <property type="match status" value="1"/>
</dbReference>
<dbReference type="Proteomes" id="UP000688137">
    <property type="component" value="Unassembled WGS sequence"/>
</dbReference>
<organism evidence="3 4">
    <name type="scientific">Paramecium primaurelia</name>
    <dbReference type="NCBI Taxonomy" id="5886"/>
    <lineage>
        <taxon>Eukaryota</taxon>
        <taxon>Sar</taxon>
        <taxon>Alveolata</taxon>
        <taxon>Ciliophora</taxon>
        <taxon>Intramacronucleata</taxon>
        <taxon>Oligohymenophorea</taxon>
        <taxon>Peniculida</taxon>
        <taxon>Parameciidae</taxon>
        <taxon>Paramecium</taxon>
    </lineage>
</organism>
<feature type="coiled-coil region" evidence="1">
    <location>
        <begin position="1"/>
        <end position="35"/>
    </location>
</feature>
<dbReference type="PANTHER" id="PTHR15288">
    <property type="entry name" value="DENN DOMAIN-CONTAINING PROTEIN 2"/>
    <property type="match status" value="1"/>
</dbReference>
<keyword evidence="1" id="KW-0175">Coiled coil</keyword>
<sequence length="607" mass="71475">MNQECVECQKKDQKIKELKQKIAELEEQIETFGPEFSQVKGLDENSQKLLKENIQKAIGDLIGQDPNKLKTNQQKAPFQRTQTSNLTEFLRQPNIDEQHTYLGQRFFEHFLIIGPDLEELQQVNKHTNEIIVKPKILYQFPNVNEHLYDVVPIYTFPNGILAKKLETSVHNFNDKVLPELKQIIMQTLQLTKGDNEYSITIPREDIQDNSRMTVSEFVQESNPNVFRNIICFEINEFICLDPKTYGCWLCPIVHCFVSYYPFIKFFLKENANIWNQLKLERIEPCLSETSSHEVLKRDFIYMKNKLNTIIDRLFALRSIQVTYDQKYQLNEIQIQTPKKDSAQYLQFLWGCDQTFQNLSFKELIYLISHVLLSQRVILFCKKKSVLSHIMLTIISLMHPFNYKLPFCIFIPDELIDRLAAPCPYFFGVVGEYDNYCQRIEEAQQEDITMFDINTKRVYFSKNQSRDLKKCIAPIKRNSHLKQLYSIINNSKENAFKQIGKHKLQKLEKSGSSNQIFKENEKQYMQLLKDIAKTFQTFWHSTVTQHIPVDRKFIKTGSMAALNLQLLSEVMLSKCPKDSKRFIKELIQNPTFTGYLDELYEGIYQQNQ</sequence>
<reference evidence="3" key="1">
    <citation type="submission" date="2021-01" db="EMBL/GenBank/DDBJ databases">
        <authorList>
            <consortium name="Genoscope - CEA"/>
            <person name="William W."/>
        </authorList>
    </citation>
    <scope>NUCLEOTIDE SEQUENCE</scope>
</reference>
<dbReference type="InterPro" id="IPR001194">
    <property type="entry name" value="cDENN_dom"/>
</dbReference>
<keyword evidence="4" id="KW-1185">Reference proteome</keyword>
<evidence type="ECO:0000256" key="1">
    <source>
        <dbReference type="SAM" id="Coils"/>
    </source>
</evidence>
<gene>
    <name evidence="3" type="ORF">PPRIM_AZ9-3.1.T0900110</name>
</gene>
<evidence type="ECO:0000313" key="4">
    <source>
        <dbReference type="Proteomes" id="UP000688137"/>
    </source>
</evidence>
<dbReference type="SMART" id="SM00799">
    <property type="entry name" value="DENN"/>
    <property type="match status" value="1"/>
</dbReference>
<dbReference type="Pfam" id="PF02141">
    <property type="entry name" value="DENN"/>
    <property type="match status" value="1"/>
</dbReference>
<comment type="caution">
    <text evidence="3">The sequence shown here is derived from an EMBL/GenBank/DDBJ whole genome shotgun (WGS) entry which is preliminary data.</text>
</comment>
<feature type="domain" description="UDENN" evidence="2">
    <location>
        <begin position="108"/>
        <end position="597"/>
    </location>
</feature>
<protein>
    <recommendedName>
        <fullName evidence="2">UDENN domain-containing protein</fullName>
    </recommendedName>
</protein>
<evidence type="ECO:0000313" key="3">
    <source>
        <dbReference type="EMBL" id="CAD8092312.1"/>
    </source>
</evidence>
<dbReference type="OMA" id="QQEDITM"/>
<proteinExistence type="predicted"/>
<dbReference type="PANTHER" id="PTHR15288:SF0">
    <property type="entry name" value="UDENN DOMAIN-CONTAINING PROTEIN"/>
    <property type="match status" value="1"/>
</dbReference>